<organism evidence="4 5">
    <name type="scientific">Lysinibacillus alkalisoli</name>
    <dbReference type="NCBI Taxonomy" id="1911548"/>
    <lineage>
        <taxon>Bacteria</taxon>
        <taxon>Bacillati</taxon>
        <taxon>Bacillota</taxon>
        <taxon>Bacilli</taxon>
        <taxon>Bacillales</taxon>
        <taxon>Bacillaceae</taxon>
        <taxon>Lysinibacillus</taxon>
    </lineage>
</organism>
<evidence type="ECO:0000259" key="3">
    <source>
        <dbReference type="PROSITE" id="PS51186"/>
    </source>
</evidence>
<gene>
    <name evidence="4" type="ORF">GCM10007425_23180</name>
</gene>
<dbReference type="InterPro" id="IPR050832">
    <property type="entry name" value="Bact_Acetyltransf"/>
</dbReference>
<dbReference type="Pfam" id="PF00583">
    <property type="entry name" value="Acetyltransf_1"/>
    <property type="match status" value="1"/>
</dbReference>
<dbReference type="PANTHER" id="PTHR43877:SF2">
    <property type="entry name" value="AMINOALKYLPHOSPHONATE N-ACETYLTRANSFERASE-RELATED"/>
    <property type="match status" value="1"/>
</dbReference>
<accession>A0A917G8B0</accession>
<keyword evidence="5" id="KW-1185">Reference proteome</keyword>
<keyword evidence="1" id="KW-0808">Transferase</keyword>
<reference evidence="4" key="1">
    <citation type="journal article" date="2014" name="Int. J. Syst. Evol. Microbiol.">
        <title>Complete genome sequence of Corynebacterium casei LMG S-19264T (=DSM 44701T), isolated from a smear-ripened cheese.</title>
        <authorList>
            <consortium name="US DOE Joint Genome Institute (JGI-PGF)"/>
            <person name="Walter F."/>
            <person name="Albersmeier A."/>
            <person name="Kalinowski J."/>
            <person name="Ruckert C."/>
        </authorList>
    </citation>
    <scope>NUCLEOTIDE SEQUENCE</scope>
    <source>
        <strain evidence="4">CGMCC 1.15760</strain>
    </source>
</reference>
<evidence type="ECO:0000256" key="1">
    <source>
        <dbReference type="ARBA" id="ARBA00022679"/>
    </source>
</evidence>
<comment type="caution">
    <text evidence="4">The sequence shown here is derived from an EMBL/GenBank/DDBJ whole genome shotgun (WGS) entry which is preliminary data.</text>
</comment>
<evidence type="ECO:0000313" key="5">
    <source>
        <dbReference type="Proteomes" id="UP000616608"/>
    </source>
</evidence>
<dbReference type="Gene3D" id="3.40.630.30">
    <property type="match status" value="1"/>
</dbReference>
<evidence type="ECO:0000313" key="4">
    <source>
        <dbReference type="EMBL" id="GGG27931.1"/>
    </source>
</evidence>
<dbReference type="PANTHER" id="PTHR43877">
    <property type="entry name" value="AMINOALKYLPHOSPHONATE N-ACETYLTRANSFERASE-RELATED-RELATED"/>
    <property type="match status" value="1"/>
</dbReference>
<dbReference type="InterPro" id="IPR016181">
    <property type="entry name" value="Acyl_CoA_acyltransferase"/>
</dbReference>
<dbReference type="Proteomes" id="UP000616608">
    <property type="component" value="Unassembled WGS sequence"/>
</dbReference>
<dbReference type="CDD" id="cd04301">
    <property type="entry name" value="NAT_SF"/>
    <property type="match status" value="1"/>
</dbReference>
<sequence>MNIYSSDVAAVIHETMLAAFAEYRDSEIPSSALDETVDTVALALKKGEQALVGEVNGDIIAMVRYQLQDNHLYFSRLSVIPTHQGNGYAKQLVQALDMVAKTQGKSIIQCKVRMTVPRNIALYQKLGFIIVSQEVLHERDGLTIVTMEKYL</sequence>
<dbReference type="AlphaFoldDB" id="A0A917G8B0"/>
<protein>
    <recommendedName>
        <fullName evidence="3">N-acetyltransferase domain-containing protein</fullName>
    </recommendedName>
</protein>
<dbReference type="SUPFAM" id="SSF55729">
    <property type="entry name" value="Acyl-CoA N-acyltransferases (Nat)"/>
    <property type="match status" value="1"/>
</dbReference>
<dbReference type="RefSeq" id="WP_188615217.1">
    <property type="nucleotide sequence ID" value="NZ_BMJT01000007.1"/>
</dbReference>
<feature type="domain" description="N-acetyltransferase" evidence="3">
    <location>
        <begin position="1"/>
        <end position="151"/>
    </location>
</feature>
<keyword evidence="2" id="KW-0012">Acyltransferase</keyword>
<proteinExistence type="predicted"/>
<dbReference type="EMBL" id="BMJT01000007">
    <property type="protein sequence ID" value="GGG27931.1"/>
    <property type="molecule type" value="Genomic_DNA"/>
</dbReference>
<dbReference type="PROSITE" id="PS51186">
    <property type="entry name" value="GNAT"/>
    <property type="match status" value="1"/>
</dbReference>
<reference evidence="4" key="2">
    <citation type="submission" date="2020-09" db="EMBL/GenBank/DDBJ databases">
        <authorList>
            <person name="Sun Q."/>
            <person name="Zhou Y."/>
        </authorList>
    </citation>
    <scope>NUCLEOTIDE SEQUENCE</scope>
    <source>
        <strain evidence="4">CGMCC 1.15760</strain>
    </source>
</reference>
<evidence type="ECO:0000256" key="2">
    <source>
        <dbReference type="ARBA" id="ARBA00023315"/>
    </source>
</evidence>
<dbReference type="GO" id="GO:0016747">
    <property type="term" value="F:acyltransferase activity, transferring groups other than amino-acyl groups"/>
    <property type="evidence" value="ECO:0007669"/>
    <property type="project" value="InterPro"/>
</dbReference>
<name>A0A917G8B0_9BACI</name>
<dbReference type="InterPro" id="IPR000182">
    <property type="entry name" value="GNAT_dom"/>
</dbReference>